<feature type="transmembrane region" description="Helical" evidence="7">
    <location>
        <begin position="45"/>
        <end position="66"/>
    </location>
</feature>
<evidence type="ECO:0000256" key="2">
    <source>
        <dbReference type="ARBA" id="ARBA00007362"/>
    </source>
</evidence>
<reference evidence="9" key="2">
    <citation type="submission" date="2021-04" db="EMBL/GenBank/DDBJ databases">
        <authorList>
            <person name="Gilroy R."/>
        </authorList>
    </citation>
    <scope>NUCLEOTIDE SEQUENCE</scope>
    <source>
        <strain evidence="9">ChiSxjej1B13-11762</strain>
    </source>
</reference>
<dbReference type="SUPFAM" id="SSF103481">
    <property type="entry name" value="Multidrug resistance efflux transporter EmrE"/>
    <property type="match status" value="2"/>
</dbReference>
<evidence type="ECO:0000256" key="3">
    <source>
        <dbReference type="ARBA" id="ARBA00022475"/>
    </source>
</evidence>
<sequence>MERFYQNTGVRVILALVCCALWGSAFPCVKIGYEMFEIRGAGSQILFAGYRFFLAGILTFLMACLLERRIVRIKKSSVPYVFGQGILQTTIQYVCFYIGLSNTTGAKGSVINASNAFFAIIMAHFLLKYEKVTWKKALGCVIGFGGVIVINLAPGAWGSGFHLAGEGMILLCSFAYGTSSVTLKMISGKESPAAITAYQLLFGGALLILIGLAAGGRVEHFTARSSGLLLYLALLSTVAFTLWAELLKYNPVGRVAVFGFSIPVFGVALSALLLGEDIFRLQNLAALLLVSLGIIVVNLPPCKKSRDNVK</sequence>
<keyword evidence="4 7" id="KW-0812">Transmembrane</keyword>
<comment type="similarity">
    <text evidence="2">Belongs to the EamA transporter family.</text>
</comment>
<proteinExistence type="inferred from homology"/>
<keyword evidence="6 7" id="KW-0472">Membrane</keyword>
<evidence type="ECO:0000256" key="7">
    <source>
        <dbReference type="SAM" id="Phobius"/>
    </source>
</evidence>
<feature type="transmembrane region" description="Helical" evidence="7">
    <location>
        <begin position="78"/>
        <end position="100"/>
    </location>
</feature>
<evidence type="ECO:0000256" key="6">
    <source>
        <dbReference type="ARBA" id="ARBA00023136"/>
    </source>
</evidence>
<dbReference type="PANTHER" id="PTHR32322">
    <property type="entry name" value="INNER MEMBRANE TRANSPORTER"/>
    <property type="match status" value="1"/>
</dbReference>
<evidence type="ECO:0000256" key="1">
    <source>
        <dbReference type="ARBA" id="ARBA00004651"/>
    </source>
</evidence>
<reference evidence="9" key="1">
    <citation type="journal article" date="2021" name="PeerJ">
        <title>Extensive microbial diversity within the chicken gut microbiome revealed by metagenomics and culture.</title>
        <authorList>
            <person name="Gilroy R."/>
            <person name="Ravi A."/>
            <person name="Getino M."/>
            <person name="Pursley I."/>
            <person name="Horton D.L."/>
            <person name="Alikhan N.F."/>
            <person name="Baker D."/>
            <person name="Gharbi K."/>
            <person name="Hall N."/>
            <person name="Watson M."/>
            <person name="Adriaenssens E.M."/>
            <person name="Foster-Nyarko E."/>
            <person name="Jarju S."/>
            <person name="Secka A."/>
            <person name="Antonio M."/>
            <person name="Oren A."/>
            <person name="Chaudhuri R.R."/>
            <person name="La Ragione R."/>
            <person name="Hildebrand F."/>
            <person name="Pallen M.J."/>
        </authorList>
    </citation>
    <scope>NUCLEOTIDE SEQUENCE</scope>
    <source>
        <strain evidence="9">ChiSxjej1B13-11762</strain>
    </source>
</reference>
<dbReference type="Proteomes" id="UP000824263">
    <property type="component" value="Unassembled WGS sequence"/>
</dbReference>
<feature type="transmembrane region" description="Helical" evidence="7">
    <location>
        <begin position="255"/>
        <end position="275"/>
    </location>
</feature>
<comment type="caution">
    <text evidence="9">The sequence shown here is derived from an EMBL/GenBank/DDBJ whole genome shotgun (WGS) entry which is preliminary data.</text>
</comment>
<dbReference type="PANTHER" id="PTHR32322:SF18">
    <property type="entry name" value="S-ADENOSYLMETHIONINE_S-ADENOSYLHOMOCYSTEINE TRANSPORTER"/>
    <property type="match status" value="1"/>
</dbReference>
<feature type="transmembrane region" description="Helical" evidence="7">
    <location>
        <begin position="195"/>
        <end position="215"/>
    </location>
</feature>
<feature type="transmembrane region" description="Helical" evidence="7">
    <location>
        <begin position="281"/>
        <end position="300"/>
    </location>
</feature>
<evidence type="ECO:0000313" key="10">
    <source>
        <dbReference type="Proteomes" id="UP000824263"/>
    </source>
</evidence>
<dbReference type="AlphaFoldDB" id="A0A9D1RBW2"/>
<gene>
    <name evidence="9" type="ORF">H9873_10165</name>
</gene>
<organism evidence="9 10">
    <name type="scientific">Candidatus Dorea gallistercoris</name>
    <dbReference type="NCBI Taxonomy" id="2838542"/>
    <lineage>
        <taxon>Bacteria</taxon>
        <taxon>Bacillati</taxon>
        <taxon>Bacillota</taxon>
        <taxon>Clostridia</taxon>
        <taxon>Lachnospirales</taxon>
        <taxon>Lachnospiraceae</taxon>
        <taxon>Dorea</taxon>
    </lineage>
</organism>
<protein>
    <submittedName>
        <fullName evidence="9">DMT family transporter</fullName>
    </submittedName>
</protein>
<feature type="transmembrane region" description="Helical" evidence="7">
    <location>
        <begin position="221"/>
        <end position="243"/>
    </location>
</feature>
<accession>A0A9D1RBW2</accession>
<dbReference type="EMBL" id="DXGF01000182">
    <property type="protein sequence ID" value="HIW84670.1"/>
    <property type="molecule type" value="Genomic_DNA"/>
</dbReference>
<feature type="transmembrane region" description="Helical" evidence="7">
    <location>
        <begin position="12"/>
        <end position="33"/>
    </location>
</feature>
<keyword evidence="5 7" id="KW-1133">Transmembrane helix</keyword>
<feature type="domain" description="EamA" evidence="8">
    <location>
        <begin position="12"/>
        <end position="151"/>
    </location>
</feature>
<name>A0A9D1RBW2_9FIRM</name>
<evidence type="ECO:0000259" key="8">
    <source>
        <dbReference type="Pfam" id="PF00892"/>
    </source>
</evidence>
<dbReference type="InterPro" id="IPR050638">
    <property type="entry name" value="AA-Vitamin_Transporters"/>
</dbReference>
<dbReference type="Pfam" id="PF00892">
    <property type="entry name" value="EamA"/>
    <property type="match status" value="2"/>
</dbReference>
<feature type="transmembrane region" description="Helical" evidence="7">
    <location>
        <begin position="106"/>
        <end position="126"/>
    </location>
</feature>
<dbReference type="InterPro" id="IPR037185">
    <property type="entry name" value="EmrE-like"/>
</dbReference>
<evidence type="ECO:0000313" key="9">
    <source>
        <dbReference type="EMBL" id="HIW84670.1"/>
    </source>
</evidence>
<keyword evidence="3" id="KW-1003">Cell membrane</keyword>
<feature type="transmembrane region" description="Helical" evidence="7">
    <location>
        <begin position="138"/>
        <end position="157"/>
    </location>
</feature>
<feature type="domain" description="EamA" evidence="8">
    <location>
        <begin position="165"/>
        <end position="298"/>
    </location>
</feature>
<dbReference type="GO" id="GO:0005886">
    <property type="term" value="C:plasma membrane"/>
    <property type="evidence" value="ECO:0007669"/>
    <property type="project" value="UniProtKB-SubCell"/>
</dbReference>
<evidence type="ECO:0000256" key="4">
    <source>
        <dbReference type="ARBA" id="ARBA00022692"/>
    </source>
</evidence>
<evidence type="ECO:0000256" key="5">
    <source>
        <dbReference type="ARBA" id="ARBA00022989"/>
    </source>
</evidence>
<dbReference type="InterPro" id="IPR000620">
    <property type="entry name" value="EamA_dom"/>
</dbReference>
<comment type="subcellular location">
    <subcellularLocation>
        <location evidence="1">Cell membrane</location>
        <topology evidence="1">Multi-pass membrane protein</topology>
    </subcellularLocation>
</comment>